<dbReference type="EMBL" id="LXQA010332491">
    <property type="protein sequence ID" value="MCI44570.1"/>
    <property type="molecule type" value="Genomic_DNA"/>
</dbReference>
<feature type="non-terminal residue" evidence="1">
    <location>
        <position position="46"/>
    </location>
</feature>
<evidence type="ECO:0000313" key="2">
    <source>
        <dbReference type="Proteomes" id="UP000265520"/>
    </source>
</evidence>
<proteinExistence type="predicted"/>
<reference evidence="1 2" key="1">
    <citation type="journal article" date="2018" name="Front. Plant Sci.">
        <title>Red Clover (Trifolium pratense) and Zigzag Clover (T. medium) - A Picture of Genomic Similarities and Differences.</title>
        <authorList>
            <person name="Dluhosova J."/>
            <person name="Istvanek J."/>
            <person name="Nedelnik J."/>
            <person name="Repkova J."/>
        </authorList>
    </citation>
    <scope>NUCLEOTIDE SEQUENCE [LARGE SCALE GENOMIC DNA]</scope>
    <source>
        <strain evidence="2">cv. 10/8</strain>
        <tissue evidence="1">Leaf</tissue>
    </source>
</reference>
<sequence length="46" mass="5009">MRISANFLLPGVQGVRYWGARRRPAGQVCCLLSVSCATLEQGCALR</sequence>
<dbReference type="AlphaFoldDB" id="A0A392S9C6"/>
<organism evidence="1 2">
    <name type="scientific">Trifolium medium</name>
    <dbReference type="NCBI Taxonomy" id="97028"/>
    <lineage>
        <taxon>Eukaryota</taxon>
        <taxon>Viridiplantae</taxon>
        <taxon>Streptophyta</taxon>
        <taxon>Embryophyta</taxon>
        <taxon>Tracheophyta</taxon>
        <taxon>Spermatophyta</taxon>
        <taxon>Magnoliopsida</taxon>
        <taxon>eudicotyledons</taxon>
        <taxon>Gunneridae</taxon>
        <taxon>Pentapetalae</taxon>
        <taxon>rosids</taxon>
        <taxon>fabids</taxon>
        <taxon>Fabales</taxon>
        <taxon>Fabaceae</taxon>
        <taxon>Papilionoideae</taxon>
        <taxon>50 kb inversion clade</taxon>
        <taxon>NPAAA clade</taxon>
        <taxon>Hologalegina</taxon>
        <taxon>IRL clade</taxon>
        <taxon>Trifolieae</taxon>
        <taxon>Trifolium</taxon>
    </lineage>
</organism>
<comment type="caution">
    <text evidence="1">The sequence shown here is derived from an EMBL/GenBank/DDBJ whole genome shotgun (WGS) entry which is preliminary data.</text>
</comment>
<keyword evidence="2" id="KW-1185">Reference proteome</keyword>
<dbReference type="Proteomes" id="UP000265520">
    <property type="component" value="Unassembled WGS sequence"/>
</dbReference>
<evidence type="ECO:0000313" key="1">
    <source>
        <dbReference type="EMBL" id="MCI44570.1"/>
    </source>
</evidence>
<name>A0A392S9C6_9FABA</name>
<protein>
    <submittedName>
        <fullName evidence="1">Uncharacterized protein</fullName>
    </submittedName>
</protein>
<accession>A0A392S9C6</accession>